<dbReference type="AlphaFoldDB" id="A0A4U5LN72"/>
<keyword evidence="2" id="KW-1185">Reference proteome</keyword>
<proteinExistence type="predicted"/>
<sequence length="155" mass="17135">MSGSFRTQIGRQKGILKQRMDEVEVSLKSNPQGLAADVLQTKSQKRSCISSEKKEGFLAVMDKGYDSLDLINSKLKEFGLKTGVRVTGGAESPATVPSSFDGNLRKYREFWGTFKLLHDDPTVATVGKLIELKKHLKGSARRLLEGMPITDPSYD</sequence>
<dbReference type="Pfam" id="PF03564">
    <property type="entry name" value="DUF1759"/>
    <property type="match status" value="1"/>
</dbReference>
<evidence type="ECO:0000313" key="1">
    <source>
        <dbReference type="EMBL" id="TKR57342.1"/>
    </source>
</evidence>
<dbReference type="InterPro" id="IPR005312">
    <property type="entry name" value="DUF1759"/>
</dbReference>
<reference evidence="1 2" key="2">
    <citation type="journal article" date="2019" name="G3 (Bethesda)">
        <title>Hybrid Assembly of the Genome of the Entomopathogenic Nematode Steinernema carpocapsae Identifies the X-Chromosome.</title>
        <authorList>
            <person name="Serra L."/>
            <person name="Macchietto M."/>
            <person name="Macias-Munoz A."/>
            <person name="McGill C.J."/>
            <person name="Rodriguez I.M."/>
            <person name="Rodriguez B."/>
            <person name="Murad R."/>
            <person name="Mortazavi A."/>
        </authorList>
    </citation>
    <scope>NUCLEOTIDE SEQUENCE [LARGE SCALE GENOMIC DNA]</scope>
    <source>
        <strain evidence="1 2">ALL</strain>
    </source>
</reference>
<dbReference type="Proteomes" id="UP000298663">
    <property type="component" value="Unassembled WGS sequence"/>
</dbReference>
<comment type="caution">
    <text evidence="1">The sequence shown here is derived from an EMBL/GenBank/DDBJ whole genome shotgun (WGS) entry which is preliminary data.</text>
</comment>
<evidence type="ECO:0000313" key="2">
    <source>
        <dbReference type="Proteomes" id="UP000298663"/>
    </source>
</evidence>
<name>A0A4U5LN72_STECR</name>
<accession>A0A4U5LN72</accession>
<organism evidence="1 2">
    <name type="scientific">Steinernema carpocapsae</name>
    <name type="common">Entomopathogenic nematode</name>
    <dbReference type="NCBI Taxonomy" id="34508"/>
    <lineage>
        <taxon>Eukaryota</taxon>
        <taxon>Metazoa</taxon>
        <taxon>Ecdysozoa</taxon>
        <taxon>Nematoda</taxon>
        <taxon>Chromadorea</taxon>
        <taxon>Rhabditida</taxon>
        <taxon>Tylenchina</taxon>
        <taxon>Panagrolaimomorpha</taxon>
        <taxon>Strongyloidoidea</taxon>
        <taxon>Steinernematidae</taxon>
        <taxon>Steinernema</taxon>
    </lineage>
</organism>
<protein>
    <submittedName>
        <fullName evidence="1">Uncharacterized protein</fullName>
    </submittedName>
</protein>
<gene>
    <name evidence="1" type="ORF">L596_030829</name>
</gene>
<dbReference type="OrthoDB" id="5864015at2759"/>
<dbReference type="EMBL" id="AZBU02000016">
    <property type="protein sequence ID" value="TKR57342.1"/>
    <property type="molecule type" value="Genomic_DNA"/>
</dbReference>
<reference evidence="1 2" key="1">
    <citation type="journal article" date="2015" name="Genome Biol.">
        <title>Comparative genomics of Steinernema reveals deeply conserved gene regulatory networks.</title>
        <authorList>
            <person name="Dillman A.R."/>
            <person name="Macchietto M."/>
            <person name="Porter C.F."/>
            <person name="Rogers A."/>
            <person name="Williams B."/>
            <person name="Antoshechkin I."/>
            <person name="Lee M.M."/>
            <person name="Goodwin Z."/>
            <person name="Lu X."/>
            <person name="Lewis E.E."/>
            <person name="Goodrich-Blair H."/>
            <person name="Stock S.P."/>
            <person name="Adams B.J."/>
            <person name="Sternberg P.W."/>
            <person name="Mortazavi A."/>
        </authorList>
    </citation>
    <scope>NUCLEOTIDE SEQUENCE [LARGE SCALE GENOMIC DNA]</scope>
    <source>
        <strain evidence="1 2">ALL</strain>
    </source>
</reference>